<protein>
    <recommendedName>
        <fullName evidence="2">Single-stranded-DNA-specific exonuclease RecJ</fullName>
    </recommendedName>
</protein>
<keyword evidence="6" id="KW-0175">Coiled coil</keyword>
<dbReference type="InterPro" id="IPR051673">
    <property type="entry name" value="SSDNA_exonuclease_RecJ"/>
</dbReference>
<keyword evidence="12" id="KW-1185">Reference proteome</keyword>
<keyword evidence="4" id="KW-0378">Hydrolase</keyword>
<organism evidence="11 12">
    <name type="scientific">Cohnella hashimotonis</name>
    <dbReference type="NCBI Taxonomy" id="2826895"/>
    <lineage>
        <taxon>Bacteria</taxon>
        <taxon>Bacillati</taxon>
        <taxon>Bacillota</taxon>
        <taxon>Bacilli</taxon>
        <taxon>Bacillales</taxon>
        <taxon>Paenibacillaceae</taxon>
        <taxon>Cohnella</taxon>
    </lineage>
</organism>
<evidence type="ECO:0000313" key="12">
    <source>
        <dbReference type="Proteomes" id="UP001161691"/>
    </source>
</evidence>
<dbReference type="Proteomes" id="UP001161691">
    <property type="component" value="Unassembled WGS sequence"/>
</dbReference>
<evidence type="ECO:0000259" key="10">
    <source>
        <dbReference type="Pfam" id="PF17768"/>
    </source>
</evidence>
<comment type="caution">
    <text evidence="11">The sequence shown here is derived from an EMBL/GenBank/DDBJ whole genome shotgun (WGS) entry which is preliminary data.</text>
</comment>
<evidence type="ECO:0000256" key="5">
    <source>
        <dbReference type="ARBA" id="ARBA00022839"/>
    </source>
</evidence>
<dbReference type="Gene3D" id="3.90.1640.30">
    <property type="match status" value="1"/>
</dbReference>
<dbReference type="InterPro" id="IPR001667">
    <property type="entry name" value="DDH_dom"/>
</dbReference>
<dbReference type="PANTHER" id="PTHR30255:SF2">
    <property type="entry name" value="SINGLE-STRANDED-DNA-SPECIFIC EXONUCLEASE RECJ"/>
    <property type="match status" value="1"/>
</dbReference>
<dbReference type="RefSeq" id="WP_282907868.1">
    <property type="nucleotide sequence ID" value="NZ_JAGRPV010000001.1"/>
</dbReference>
<dbReference type="Pfam" id="PF02272">
    <property type="entry name" value="DHHA1"/>
    <property type="match status" value="1"/>
</dbReference>
<comment type="similarity">
    <text evidence="1">Belongs to the RecJ family.</text>
</comment>
<evidence type="ECO:0000259" key="8">
    <source>
        <dbReference type="Pfam" id="PF02272"/>
    </source>
</evidence>
<evidence type="ECO:0000259" key="9">
    <source>
        <dbReference type="Pfam" id="PF10141"/>
    </source>
</evidence>
<sequence length="808" mass="86029">MKSTYRWVLAEEDDEAAAALGAQLGLAPLVSRLLVSRGYRNAVDAERFLHPGLRDLHDPFLLLGMDRAVARIRQAIDGGERIRVYGDYDADGVTSTALMHRLLSRLGAEFDTYIPHRSKEGYGLNLPAIDRAAEAGVKLIVTVDNGISAIEQIAYAATLGIDVVVTDHHEPPAVLPTAAVAIVNPKQPGCPYPFKELTGSAVAFKLAHAMLGEPDLAFADVAAIGVVADLMPLTGENRAIVKLGLDEMNARPSPGVKALAQISGAEPGRLTSGRIAFGLAPRLNAGGRLAEADTALRLLITAEQSEAEMLSAELDMLNQERQQLVEDTLVQADTAWQAIAASHGGSGPAVIVVAGEGWNAGIAGLVASKLVERYYKPTVVLAADAATGLCKGSARSIEGFDLHAALTACSEELEHFGGHKAAAGMTMRTERVSVLGEKLSALAESWLSADDWIPRKKADLVCRASELTLEAAEQLRALEPCGIGNPSPRFVLRGAEVLDAKAMGKESRHLRAVLGQGGRKLEAVCFGRGADCGAMLGCGTANVLGELSVNEWNGSKRVQLMLQDWQSAALPVHDRRHEGDWQRILQTLAATQGTAASLLAIVASEAALSELREAHGDAAGVIVASYAEAAAAATGVESLRLALIDLPEAGDGLEGLRGLLTGCVVDEIHLLTAGRVSAGSRSRPTQGGRMPSREQFGEVYGLLKRKASWIETPDGFLRQVAERTGRTLADVVMMQDVFEELGFLRRSRASVEIVAQPPKRQLEESPRYRKALLRAEVEALAAMSPAELRNWLRALAEGNDGKRIRSSV</sequence>
<evidence type="ECO:0000256" key="2">
    <source>
        <dbReference type="ARBA" id="ARBA00019841"/>
    </source>
</evidence>
<keyword evidence="5 11" id="KW-0269">Exonuclease</keyword>
<accession>A0ABT6TDN6</accession>
<dbReference type="Gene3D" id="3.10.310.30">
    <property type="match status" value="1"/>
</dbReference>
<keyword evidence="3" id="KW-0540">Nuclease</keyword>
<feature type="coiled-coil region" evidence="6">
    <location>
        <begin position="300"/>
        <end position="327"/>
    </location>
</feature>
<evidence type="ECO:0000256" key="6">
    <source>
        <dbReference type="SAM" id="Coils"/>
    </source>
</evidence>
<proteinExistence type="inferred from homology"/>
<evidence type="ECO:0000256" key="1">
    <source>
        <dbReference type="ARBA" id="ARBA00005915"/>
    </source>
</evidence>
<evidence type="ECO:0000259" key="7">
    <source>
        <dbReference type="Pfam" id="PF01368"/>
    </source>
</evidence>
<dbReference type="GO" id="GO:0004527">
    <property type="term" value="F:exonuclease activity"/>
    <property type="evidence" value="ECO:0007669"/>
    <property type="project" value="UniProtKB-KW"/>
</dbReference>
<dbReference type="EMBL" id="JAGRPV010000001">
    <property type="protein sequence ID" value="MDI4644894.1"/>
    <property type="molecule type" value="Genomic_DNA"/>
</dbReference>
<dbReference type="InterPro" id="IPR004610">
    <property type="entry name" value="RecJ"/>
</dbReference>
<dbReference type="InterPro" id="IPR018779">
    <property type="entry name" value="RecJ_C"/>
</dbReference>
<evidence type="ECO:0000256" key="4">
    <source>
        <dbReference type="ARBA" id="ARBA00022801"/>
    </source>
</evidence>
<evidence type="ECO:0000313" key="11">
    <source>
        <dbReference type="EMBL" id="MDI4644894.1"/>
    </source>
</evidence>
<dbReference type="InterPro" id="IPR041122">
    <property type="entry name" value="RecJ_OB"/>
</dbReference>
<dbReference type="Pfam" id="PF10141">
    <property type="entry name" value="ssDNA-exonuc_C"/>
    <property type="match status" value="1"/>
</dbReference>
<feature type="domain" description="Single-stranded-DNA-specific exonuclease RecJ C-terminal" evidence="9">
    <location>
        <begin position="601"/>
        <end position="792"/>
    </location>
</feature>
<name>A0ABT6TDN6_9BACL</name>
<dbReference type="Pfam" id="PF17768">
    <property type="entry name" value="RecJ_OB"/>
    <property type="match status" value="1"/>
</dbReference>
<evidence type="ECO:0000256" key="3">
    <source>
        <dbReference type="ARBA" id="ARBA00022722"/>
    </source>
</evidence>
<gene>
    <name evidence="11" type="primary">recJ</name>
    <name evidence="11" type="ORF">KB449_07970</name>
</gene>
<feature type="domain" description="DHHA1" evidence="8">
    <location>
        <begin position="349"/>
        <end position="439"/>
    </location>
</feature>
<feature type="domain" description="RecJ OB" evidence="10">
    <location>
        <begin position="459"/>
        <end position="564"/>
    </location>
</feature>
<dbReference type="Pfam" id="PF01368">
    <property type="entry name" value="DHH"/>
    <property type="match status" value="1"/>
</dbReference>
<dbReference type="SUPFAM" id="SSF64182">
    <property type="entry name" value="DHH phosphoesterases"/>
    <property type="match status" value="1"/>
</dbReference>
<dbReference type="InterPro" id="IPR003156">
    <property type="entry name" value="DHHA1_dom"/>
</dbReference>
<dbReference type="PANTHER" id="PTHR30255">
    <property type="entry name" value="SINGLE-STRANDED-DNA-SPECIFIC EXONUCLEASE RECJ"/>
    <property type="match status" value="1"/>
</dbReference>
<dbReference type="NCBIfam" id="TIGR00644">
    <property type="entry name" value="recJ"/>
    <property type="match status" value="1"/>
</dbReference>
<feature type="domain" description="DDH" evidence="7">
    <location>
        <begin position="81"/>
        <end position="225"/>
    </location>
</feature>
<reference evidence="11" key="1">
    <citation type="submission" date="2023-04" db="EMBL/GenBank/DDBJ databases">
        <title>Comparative genomic analysis of Cohnella hashimotonis sp. nov., isolated from the International Space Station.</title>
        <authorList>
            <person name="Venkateswaran K."/>
            <person name="Simpson A."/>
        </authorList>
    </citation>
    <scope>NUCLEOTIDE SEQUENCE</scope>
    <source>
        <strain evidence="11">F6_2S_P_1</strain>
    </source>
</reference>
<dbReference type="InterPro" id="IPR038763">
    <property type="entry name" value="DHH_sf"/>
</dbReference>